<dbReference type="STRING" id="34103.SAMN05421778_111131"/>
<keyword evidence="2" id="KW-1185">Reference proteome</keyword>
<accession>A0A059KHC1</accession>
<dbReference type="EMBL" id="AZRA01000125">
    <property type="protein sequence ID" value="KDB50594.1"/>
    <property type="molecule type" value="Genomic_DNA"/>
</dbReference>
<organism evidence="1 2">
    <name type="scientific">Sphaerotilus natans subsp. natans DSM 6575</name>
    <dbReference type="NCBI Taxonomy" id="1286631"/>
    <lineage>
        <taxon>Bacteria</taxon>
        <taxon>Pseudomonadati</taxon>
        <taxon>Pseudomonadota</taxon>
        <taxon>Betaproteobacteria</taxon>
        <taxon>Burkholderiales</taxon>
        <taxon>Sphaerotilaceae</taxon>
        <taxon>Sphaerotilus</taxon>
    </lineage>
</organism>
<name>A0A059KHC1_9BURK</name>
<gene>
    <name evidence="1" type="ORF">X805_38020</name>
</gene>
<evidence type="ECO:0000313" key="1">
    <source>
        <dbReference type="EMBL" id="KDB50594.1"/>
    </source>
</evidence>
<proteinExistence type="predicted"/>
<dbReference type="Proteomes" id="UP000026714">
    <property type="component" value="Unassembled WGS sequence"/>
</dbReference>
<reference evidence="1 2" key="1">
    <citation type="journal article" date="2014" name="FEMS Microbiol. Ecol.">
        <title>Sphaerotilus natans encrusted with nanoball-shaped Fe(III) oxide minerals formed by nitrate-reducing mixotrophic Fe(II) oxidation.</title>
        <authorList>
            <person name="Park S."/>
            <person name="Kim D.H."/>
            <person name="Lee J.H."/>
            <person name="Hur H.G."/>
        </authorList>
    </citation>
    <scope>NUCLEOTIDE SEQUENCE [LARGE SCALE GENOMIC DNA]</scope>
    <source>
        <strain evidence="1 2">DSM 6575</strain>
    </source>
</reference>
<dbReference type="AlphaFoldDB" id="A0A059KHC1"/>
<comment type="caution">
    <text evidence="1">The sequence shown here is derived from an EMBL/GenBank/DDBJ whole genome shotgun (WGS) entry which is preliminary data.</text>
</comment>
<evidence type="ECO:0000313" key="2">
    <source>
        <dbReference type="Proteomes" id="UP000026714"/>
    </source>
</evidence>
<dbReference type="eggNOG" id="ENOG5031QZI">
    <property type="taxonomic scope" value="Bacteria"/>
</dbReference>
<sequence>MKILSSEWGALSPYLIALIYPVKMTTQGDSRSFQPFGDFAVAAPISDANLEQSANWTSPFEQQTPDARFSTFSSLLQVGGLDSVLNALMKVAPGSQSVLGGAQEQLSSMTGRSSMTKLNSTQIYSGSPPLSISLTAHFRALKDPWKEVDRPVNQLMSWAFPEELAAAGIATNALNQMAAGGSISVDSVMRTIYPSVGPSIVGLRYKGKDFCPMVIERVGKPLDSPIDQNGQTIITSVQMTISSLTAIDRIDLKKFGFK</sequence>
<protein>
    <submittedName>
        <fullName evidence="1">Uncharacterized protein</fullName>
    </submittedName>
</protein>
<dbReference type="RefSeq" id="WP_051632262.1">
    <property type="nucleotide sequence ID" value="NZ_AZRA01000125.1"/>
</dbReference>